<proteinExistence type="predicted"/>
<dbReference type="PROSITE" id="PS51459">
    <property type="entry name" value="FIDO"/>
    <property type="match status" value="1"/>
</dbReference>
<gene>
    <name evidence="4" type="ORF">P0Y58_15600</name>
</gene>
<sequence>MFKHPPQTLANPFDSFDTADIMSYFGYHSIIDGDGKYLHFDQLRRRLPKNIDPTVAWSLIKDARRQQQSVPIMLGEPEEPCRFVATPAILRAISLCDQKTTTAALTYMTSQIGEGKQIQYLMTDLINEEAISSSQLEGSATTTKVAKNLLRTERKGKDEGEKMIIGNYRMMECAWKNRDESLTIELMLELHQVGVEGIDDEHYHPGTLRNNDDIEVRDGDGNIVHQPPSAATLKYRLTEIIDWINQDHTNKNDGNYIHPMVKAIIIHFAIGYEHPFHDGNGRVARALFYWFMFREGFSAFRYIAISTLLKAAPKRYGMSYVYTETDDMDLTYFVDYQCQMITRAITLFLKNYDAALKSINDFEQFLFKSGLFRKLTTNQRIVFNFANSKEATDFTAKNVMTNLGCSYNTAASVLNGLVEHKVFTKRKDGKTWVYSMETQEAIREALA</sequence>
<dbReference type="EMBL" id="CP119325">
    <property type="protein sequence ID" value="WEK28336.1"/>
    <property type="molecule type" value="Genomic_DNA"/>
</dbReference>
<evidence type="ECO:0000256" key="1">
    <source>
        <dbReference type="PIRSR" id="PIRSR640198-1"/>
    </source>
</evidence>
<dbReference type="AlphaFoldDB" id="A0AAJ5WDI1"/>
<evidence type="ECO:0000256" key="2">
    <source>
        <dbReference type="PIRSR" id="PIRSR640198-2"/>
    </source>
</evidence>
<dbReference type="InterPro" id="IPR003812">
    <property type="entry name" value="Fido"/>
</dbReference>
<feature type="binding site" evidence="2">
    <location>
        <begin position="278"/>
        <end position="285"/>
    </location>
    <ligand>
        <name>ATP</name>
        <dbReference type="ChEBI" id="CHEBI:30616"/>
    </ligand>
</feature>
<feature type="active site" evidence="1">
    <location>
        <position position="274"/>
    </location>
</feature>
<dbReference type="SUPFAM" id="SSF140931">
    <property type="entry name" value="Fic-like"/>
    <property type="match status" value="1"/>
</dbReference>
<dbReference type="Gene3D" id="1.10.3290.10">
    <property type="entry name" value="Fido-like domain"/>
    <property type="match status" value="1"/>
</dbReference>
<accession>A0AAJ5WDI1</accession>
<name>A0AAJ5WDI1_9PSED</name>
<keyword evidence="2" id="KW-0547">Nucleotide-binding</keyword>
<dbReference type="PANTHER" id="PTHR13504:SF38">
    <property type="entry name" value="FIDO DOMAIN-CONTAINING PROTEIN"/>
    <property type="match status" value="1"/>
</dbReference>
<feature type="binding site" evidence="2">
    <location>
        <begin position="216"/>
        <end position="225"/>
    </location>
    <ligand>
        <name>ATP</name>
        <dbReference type="ChEBI" id="CHEBI:30616"/>
    </ligand>
</feature>
<dbReference type="Pfam" id="PF02661">
    <property type="entry name" value="Fic"/>
    <property type="match status" value="1"/>
</dbReference>
<dbReference type="GO" id="GO:0005524">
    <property type="term" value="F:ATP binding"/>
    <property type="evidence" value="ECO:0007669"/>
    <property type="project" value="UniProtKB-KW"/>
</dbReference>
<keyword evidence="2" id="KW-0067">ATP-binding</keyword>
<feature type="domain" description="Fido" evidence="3">
    <location>
        <begin position="182"/>
        <end position="339"/>
    </location>
</feature>
<protein>
    <submittedName>
        <fullName evidence="4">Fic family protein</fullName>
    </submittedName>
</protein>
<evidence type="ECO:0000313" key="4">
    <source>
        <dbReference type="EMBL" id="WEK28336.1"/>
    </source>
</evidence>
<organism evidence="4 5">
    <name type="scientific">Candidatus Pseudomonas phytovorans</name>
    <dbReference type="NCBI Taxonomy" id="3121377"/>
    <lineage>
        <taxon>Bacteria</taxon>
        <taxon>Pseudomonadati</taxon>
        <taxon>Pseudomonadota</taxon>
        <taxon>Gammaproteobacteria</taxon>
        <taxon>Pseudomonadales</taxon>
        <taxon>Pseudomonadaceae</taxon>
        <taxon>Pseudomonas</taxon>
    </lineage>
</organism>
<dbReference type="PANTHER" id="PTHR13504">
    <property type="entry name" value="FIDO DOMAIN-CONTAINING PROTEIN DDB_G0283145"/>
    <property type="match status" value="1"/>
</dbReference>
<dbReference type="InterPro" id="IPR036597">
    <property type="entry name" value="Fido-like_dom_sf"/>
</dbReference>
<dbReference type="Proteomes" id="UP001216329">
    <property type="component" value="Chromosome"/>
</dbReference>
<dbReference type="InterPro" id="IPR040198">
    <property type="entry name" value="Fido_containing"/>
</dbReference>
<reference evidence="4" key="1">
    <citation type="submission" date="2023-03" db="EMBL/GenBank/DDBJ databases">
        <title>Andean soil-derived lignocellulolytic bacterial consortium as a source of novel taxa and putative plastic-active enzymes.</title>
        <authorList>
            <person name="Diaz-Garcia L."/>
            <person name="Chuvochina M."/>
            <person name="Feuerriegel G."/>
            <person name="Bunk B."/>
            <person name="Sproer C."/>
            <person name="Streit W.R."/>
            <person name="Rodriguez L.M."/>
            <person name="Overmann J."/>
            <person name="Jimenez D.J."/>
        </authorList>
    </citation>
    <scope>NUCLEOTIDE SEQUENCE</scope>
    <source>
        <strain evidence="4">MAG 876</strain>
    </source>
</reference>
<evidence type="ECO:0000259" key="3">
    <source>
        <dbReference type="PROSITE" id="PS51459"/>
    </source>
</evidence>
<evidence type="ECO:0000313" key="5">
    <source>
        <dbReference type="Proteomes" id="UP001216329"/>
    </source>
</evidence>